<dbReference type="RefSeq" id="YP_009165690.1">
    <property type="nucleotide sequence ID" value="NC_027923.1"/>
</dbReference>
<dbReference type="Pfam" id="PF05815">
    <property type="entry name" value="AcMNPV_Orf101"/>
    <property type="match status" value="1"/>
</dbReference>
<gene>
    <name evidence="1" type="primary">p40</name>
</gene>
<protein>
    <submittedName>
        <fullName evidence="1">p40, BV/ODV-EC42</fullName>
    </submittedName>
</protein>
<organism evidence="1 2">
    <name type="scientific">Perigonia lusca single nucleopolyhedrovirus</name>
    <dbReference type="NCBI Taxonomy" id="1675865"/>
    <lineage>
        <taxon>Viruses</taxon>
        <taxon>Viruses incertae sedis</taxon>
        <taxon>Naldaviricetes</taxon>
        <taxon>Lefavirales</taxon>
        <taxon>Baculoviridae</taxon>
        <taxon>Alphabaculovirus</taxon>
        <taxon>Alphabaculovirus peluscae</taxon>
        <taxon>Perigonia lusca nucleopolyhedrovirus</taxon>
    </lineage>
</organism>
<proteinExistence type="predicted"/>
<accession>A0A0M3WNZ8</accession>
<dbReference type="InterPro" id="IPR008562">
    <property type="entry name" value="AcMNPV_C42"/>
</dbReference>
<dbReference type="EMBL" id="KM596836">
    <property type="protein sequence ID" value="AKN80662.1"/>
    <property type="molecule type" value="Genomic_DNA"/>
</dbReference>
<reference evidence="1 2" key="1">
    <citation type="journal article" date="2016" name="Sci. Rep.">
        <title>Genome sequence of Perigonia lusca single nucleopolyhedrovirus: insights into the evolution of a nucleotide metabolism enzyme in the family Baculoviridae.</title>
        <authorList>
            <person name="Ardisson-Araujo D.M."/>
            <person name="Lima R.N."/>
            <person name="Melo F.L."/>
            <person name="Clem R.J."/>
            <person name="Huang N."/>
            <person name="Bao S.N."/>
            <person name="Sosa-Gomez D.R."/>
            <person name="Ribeiro B.M."/>
        </authorList>
    </citation>
    <scope>NUCLEOTIDE SEQUENCE [LARGE SCALE GENOMIC DNA]</scope>
</reference>
<sequence length="391" mass="44827">MSSVDLFNEMVILRDKIDKQMQMDIWPKLFRLLPPENYNVTLDLSFDELTDFLMAVANASVNQAYQANASMVSNHLADDDDRTRIAQQQQQARTQPSRRNMLNLFGRQTFAKEDGGTGDGFNEATISMYRKACQRLVQYYTLSSTSTADFKVGDLVMGMIYLAKMSTYRPLFALLETTFEHNNECIPHLEPDQMYNMVNLLRGLLELPASTVDADNVKLLRSTMSRVMSFPLTRFPRVIIMPNAGLTRDERCTVTNLFIERAYKLAKMESQQFVESSESNRIPYCDDEEFINELLKMTENFSLPRMFYNATNSIFYTTMENYAINNCKFNINDYNNIYKALDTITEECSAANDAMGFGSKNNNTLTDSLNIYLNGNSATTTSSLNKRRKYL</sequence>
<evidence type="ECO:0000313" key="1">
    <source>
        <dbReference type="EMBL" id="AKN80662.1"/>
    </source>
</evidence>
<keyword evidence="2" id="KW-1185">Reference proteome</keyword>
<evidence type="ECO:0000313" key="2">
    <source>
        <dbReference type="Proteomes" id="UP000204667"/>
    </source>
</evidence>
<dbReference type="GeneID" id="26040020"/>
<dbReference type="Proteomes" id="UP000204667">
    <property type="component" value="Segment"/>
</dbReference>
<dbReference type="OrthoDB" id="7368at10239"/>
<name>A0A0M3WNZ8_9ABAC</name>
<dbReference type="KEGG" id="vg:26040020"/>